<dbReference type="Gene3D" id="1.20.5.490">
    <property type="entry name" value="Single helix bin"/>
    <property type="match status" value="1"/>
</dbReference>
<evidence type="ECO:0000256" key="15">
    <source>
        <dbReference type="ARBA" id="ARBA00064717"/>
    </source>
</evidence>
<evidence type="ECO:0000256" key="7">
    <source>
        <dbReference type="ARBA" id="ARBA00022927"/>
    </source>
</evidence>
<organism evidence="19 20">
    <name type="scientific">Propithecus coquereli</name>
    <name type="common">Coquerel's sifaka</name>
    <name type="synonym">Propithecus verreauxi coquereli</name>
    <dbReference type="NCBI Taxonomy" id="379532"/>
    <lineage>
        <taxon>Eukaryota</taxon>
        <taxon>Metazoa</taxon>
        <taxon>Chordata</taxon>
        <taxon>Craniata</taxon>
        <taxon>Vertebrata</taxon>
        <taxon>Euteleostomi</taxon>
        <taxon>Mammalia</taxon>
        <taxon>Eutheria</taxon>
        <taxon>Euarchontoglires</taxon>
        <taxon>Primates</taxon>
        <taxon>Strepsirrhini</taxon>
        <taxon>Lemuriformes</taxon>
        <taxon>Indriidae</taxon>
        <taxon>Propithecus</taxon>
    </lineage>
</organism>
<sequence>MAFNSGAPSGTSGSAAATVAPVGGFGGFGTTSATAGSAFSSSAPANTGTTGLFGGTRNKGFGFGTGFGTTIGSRTALGTGLGTGLGFGGFNTQQQQQTTLGGLFSQAAQAPTQSSQSINTARALSALTLLGDERDAILAKWNQLQAFWGTGKGYFSNHIPPVEFTQENPFCRFKAVGYSCMPSNKDEDGLVVLVFNKKETDIRKSLHKVLGGNQTLTVNIEVVIYVVECSPNGTSRRVPATTLYAHFEQANVKTQLQQLGITLSMTRTELSPAQVKQLLQNPAAGIDPIIWEQAKVDNPDSEKLIPVPMVGFKELLRRLKLQKNQTTTMAKTAQYKRKLMDLSHRTLQVLIKQEIQRKSGYAIHADEEQLRVQLDTIQCELNAPTQFKGRLNELMSQIRMQNHFGAVKSEERYYIDADLLQEIKQHLKQQQEGLSHLISIIKDDLEDIKLVKHGLNETVHIRGGVFS</sequence>
<evidence type="ECO:0000256" key="14">
    <source>
        <dbReference type="ARBA" id="ARBA00060798"/>
    </source>
</evidence>
<evidence type="ECO:0000256" key="16">
    <source>
        <dbReference type="ARBA" id="ARBA00076402"/>
    </source>
</evidence>
<feature type="domain" description="Nup54 C-terminal interacting" evidence="18">
    <location>
        <begin position="413"/>
        <end position="451"/>
    </location>
</feature>
<dbReference type="Proteomes" id="UP000233160">
    <property type="component" value="Unassembled WGS sequence"/>
</dbReference>
<keyword evidence="12" id="KW-0539">Nucleus</keyword>
<keyword evidence="6" id="KW-0509">mRNA transport</keyword>
<accession>A0A2K6GNI8</accession>
<dbReference type="Ensembl" id="ENSPCOT00000038619.1">
    <property type="protein sequence ID" value="ENSPCOP00000027767.1"/>
    <property type="gene ID" value="ENSPCOG00000026435.1"/>
</dbReference>
<dbReference type="PANTHER" id="PTHR13000">
    <property type="entry name" value="NUCLEOPORIN P54"/>
    <property type="match status" value="1"/>
</dbReference>
<name>A0A2K6GNI8_PROCO</name>
<keyword evidence="8" id="KW-0811">Translocation</keyword>
<dbReference type="AlphaFoldDB" id="A0A2K6GNI8"/>
<dbReference type="InterPro" id="IPR025712">
    <property type="entry name" value="Nup54_alpha-helical_dom"/>
</dbReference>
<dbReference type="InterPro" id="IPR040985">
    <property type="entry name" value="Nup54_C"/>
</dbReference>
<dbReference type="GO" id="GO:0017056">
    <property type="term" value="F:structural constituent of nuclear pore"/>
    <property type="evidence" value="ECO:0007669"/>
    <property type="project" value="TreeGrafter"/>
</dbReference>
<dbReference type="GO" id="GO:0006999">
    <property type="term" value="P:nuclear pore organization"/>
    <property type="evidence" value="ECO:0007669"/>
    <property type="project" value="TreeGrafter"/>
</dbReference>
<keyword evidence="4" id="KW-0813">Transport</keyword>
<protein>
    <recommendedName>
        <fullName evidence="16">54 kDa nucleoporin</fullName>
    </recommendedName>
</protein>
<dbReference type="STRING" id="379532.ENSPCOP00000027767"/>
<dbReference type="Pfam" id="PF13874">
    <property type="entry name" value="Nup54"/>
    <property type="match status" value="1"/>
</dbReference>
<dbReference type="GO" id="GO:0044613">
    <property type="term" value="C:nuclear pore central transport channel"/>
    <property type="evidence" value="ECO:0007669"/>
    <property type="project" value="TreeGrafter"/>
</dbReference>
<comment type="function">
    <text evidence="13">Component of the nuclear pore complex, a complex required for the trafficking across the nuclear membrane.</text>
</comment>
<evidence type="ECO:0000256" key="13">
    <source>
        <dbReference type="ARBA" id="ARBA00054361"/>
    </source>
</evidence>
<evidence type="ECO:0000256" key="12">
    <source>
        <dbReference type="ARBA" id="ARBA00023242"/>
    </source>
</evidence>
<evidence type="ECO:0000256" key="6">
    <source>
        <dbReference type="ARBA" id="ARBA00022816"/>
    </source>
</evidence>
<dbReference type="InterPro" id="IPR024864">
    <property type="entry name" value="Nup54/Nup57/Nup44"/>
</dbReference>
<keyword evidence="20" id="KW-1185">Reference proteome</keyword>
<reference evidence="19" key="2">
    <citation type="submission" date="2025-09" db="UniProtKB">
        <authorList>
            <consortium name="Ensembl"/>
        </authorList>
    </citation>
    <scope>IDENTIFICATION</scope>
</reference>
<dbReference type="Pfam" id="PF18437">
    <property type="entry name" value="Nup54_C"/>
    <property type="match status" value="1"/>
</dbReference>
<evidence type="ECO:0000313" key="20">
    <source>
        <dbReference type="Proteomes" id="UP000233160"/>
    </source>
</evidence>
<evidence type="ECO:0000256" key="5">
    <source>
        <dbReference type="ARBA" id="ARBA00022737"/>
    </source>
</evidence>
<dbReference type="GO" id="GO:0036228">
    <property type="term" value="P:protein localization to nuclear inner membrane"/>
    <property type="evidence" value="ECO:0007669"/>
    <property type="project" value="TreeGrafter"/>
</dbReference>
<dbReference type="FunFam" id="1.20.5.170:FF:000034">
    <property type="entry name" value="Nucleoporin P54, putative"/>
    <property type="match status" value="1"/>
</dbReference>
<evidence type="ECO:0000256" key="9">
    <source>
        <dbReference type="ARBA" id="ARBA00023132"/>
    </source>
</evidence>
<evidence type="ECO:0000256" key="11">
    <source>
        <dbReference type="ARBA" id="ARBA00023180"/>
    </source>
</evidence>
<evidence type="ECO:0000259" key="17">
    <source>
        <dbReference type="Pfam" id="PF13874"/>
    </source>
</evidence>
<dbReference type="GO" id="GO:0031965">
    <property type="term" value="C:nuclear membrane"/>
    <property type="evidence" value="ECO:0007669"/>
    <property type="project" value="UniProtKB-SubCell"/>
</dbReference>
<evidence type="ECO:0000256" key="10">
    <source>
        <dbReference type="ARBA" id="ARBA00023136"/>
    </source>
</evidence>
<comment type="subunit">
    <text evidence="15">Component of the p62 complex, a complex composed of NUP62, NUP54, and the isoform p58 and isoform p45 of NUP58. Interacts with NUTF2.</text>
</comment>
<keyword evidence="7" id="KW-0653">Protein transport</keyword>
<dbReference type="GeneTree" id="ENSGT00390000013620"/>
<dbReference type="Gene3D" id="1.20.5.170">
    <property type="match status" value="1"/>
</dbReference>
<evidence type="ECO:0000259" key="18">
    <source>
        <dbReference type="Pfam" id="PF18437"/>
    </source>
</evidence>
<dbReference type="OMA" id="FNHNIAP"/>
<evidence type="ECO:0000313" key="19">
    <source>
        <dbReference type="Ensembl" id="ENSPCOP00000027767.1"/>
    </source>
</evidence>
<reference evidence="19" key="1">
    <citation type="submission" date="2025-08" db="UniProtKB">
        <authorList>
            <consortium name="Ensembl"/>
        </authorList>
    </citation>
    <scope>IDENTIFICATION</scope>
</reference>
<dbReference type="GO" id="GO:0006607">
    <property type="term" value="P:NLS-bearing protein import into nucleus"/>
    <property type="evidence" value="ECO:0007669"/>
    <property type="project" value="TreeGrafter"/>
</dbReference>
<dbReference type="PANTHER" id="PTHR13000:SF0">
    <property type="entry name" value="NUCLEOPORIN P54"/>
    <property type="match status" value="1"/>
</dbReference>
<evidence type="ECO:0000256" key="2">
    <source>
        <dbReference type="ARBA" id="ARBA00004567"/>
    </source>
</evidence>
<evidence type="ECO:0000256" key="8">
    <source>
        <dbReference type="ARBA" id="ARBA00023010"/>
    </source>
</evidence>
<feature type="domain" description="Nucleoporin Nup54 alpha-helical" evidence="17">
    <location>
        <begin position="321"/>
        <end position="398"/>
    </location>
</feature>
<evidence type="ECO:0000256" key="4">
    <source>
        <dbReference type="ARBA" id="ARBA00022448"/>
    </source>
</evidence>
<proteinExistence type="inferred from homology"/>
<keyword evidence="10" id="KW-0472">Membrane</keyword>
<comment type="subcellular location">
    <subcellularLocation>
        <location evidence="1">Nucleus membrane</location>
        <topology evidence="1">Peripheral membrane protein</topology>
        <orientation evidence="1">Cytoplasmic side</orientation>
    </subcellularLocation>
    <subcellularLocation>
        <location evidence="3">Nucleus membrane</location>
        <topology evidence="3">Peripheral membrane protein</topology>
        <orientation evidence="3">Nucleoplasmic side</orientation>
    </subcellularLocation>
    <subcellularLocation>
        <location evidence="2">Nucleus</location>
        <location evidence="2">Nuclear pore complex</location>
    </subcellularLocation>
</comment>
<evidence type="ECO:0000256" key="1">
    <source>
        <dbReference type="ARBA" id="ARBA00004335"/>
    </source>
</evidence>
<comment type="similarity">
    <text evidence="14">Belongs to the NUP54 family.</text>
</comment>
<dbReference type="FunFam" id="1.20.5.490:FF:000003">
    <property type="entry name" value="nucleoporin p54 isoform X1"/>
    <property type="match status" value="1"/>
</dbReference>
<evidence type="ECO:0000256" key="3">
    <source>
        <dbReference type="ARBA" id="ARBA00004620"/>
    </source>
</evidence>
<keyword evidence="11" id="KW-0325">Glycoprotein</keyword>
<keyword evidence="5" id="KW-0677">Repeat</keyword>
<dbReference type="GO" id="GO:0051028">
    <property type="term" value="P:mRNA transport"/>
    <property type="evidence" value="ECO:0007669"/>
    <property type="project" value="UniProtKB-KW"/>
</dbReference>
<keyword evidence="9" id="KW-0906">Nuclear pore complex</keyword>